<evidence type="ECO:0000256" key="1">
    <source>
        <dbReference type="SAM" id="Coils"/>
    </source>
</evidence>
<keyword evidence="2" id="KW-0472">Membrane</keyword>
<proteinExistence type="predicted"/>
<evidence type="ECO:0000256" key="2">
    <source>
        <dbReference type="SAM" id="Phobius"/>
    </source>
</evidence>
<accession>A0ABU9IV33</accession>
<dbReference type="Proteomes" id="UP001485226">
    <property type="component" value="Unassembled WGS sequence"/>
</dbReference>
<protein>
    <submittedName>
        <fullName evidence="3">Uncharacterized protein</fullName>
    </submittedName>
</protein>
<sequence length="365" mass="43085">MLNNTLNEDDYKEAVRNKYEKEKDGIYSNYLGTPSQANLRDLCWKIFKSGNASEDDLAVYNDFFKFEFDGENENTSPSYTNSFKKLGRFFRRETKPAKIDTINFAAVLVDFEFRPFGKFKKHYTNNQKNAEEENDLRDEIETVQESEIESEEVKNEDSIQIEKLNDERNSWQKENLDKTALFNEEESLIIDHEISKEENISKELDTTQVLKPVELFLGFKDESKERNGYIKWNKWVGIGMLSFLGLLVYYYFAQKNECMQWSGDHYEEVSCDLEIQEIGTYNVAEPLDERIINLRKIQVCDTTTFFKNGEAVIWYTKVNDSVEFFNTHGRHPENKKPLRPVTQYIIDKYVKDRSCKLKKQKINDL</sequence>
<comment type="caution">
    <text evidence="3">The sequence shown here is derived from an EMBL/GenBank/DDBJ whole genome shotgun (WGS) entry which is preliminary data.</text>
</comment>
<keyword evidence="2" id="KW-0812">Transmembrane</keyword>
<evidence type="ECO:0000313" key="4">
    <source>
        <dbReference type="Proteomes" id="UP001485226"/>
    </source>
</evidence>
<keyword evidence="2" id="KW-1133">Transmembrane helix</keyword>
<feature type="coiled-coil region" evidence="1">
    <location>
        <begin position="129"/>
        <end position="174"/>
    </location>
</feature>
<gene>
    <name evidence="3" type="ORF">AAEO57_19435</name>
</gene>
<feature type="transmembrane region" description="Helical" evidence="2">
    <location>
        <begin position="232"/>
        <end position="252"/>
    </location>
</feature>
<dbReference type="RefSeq" id="WP_341694692.1">
    <property type="nucleotide sequence ID" value="NZ_JBBYHS010000026.1"/>
</dbReference>
<dbReference type="EMBL" id="JBBYHS010000026">
    <property type="protein sequence ID" value="MEL1255972.1"/>
    <property type="molecule type" value="Genomic_DNA"/>
</dbReference>
<keyword evidence="4" id="KW-1185">Reference proteome</keyword>
<organism evidence="3 4">
    <name type="scientific">Flavobacterium calami</name>
    <dbReference type="NCBI Taxonomy" id="3139144"/>
    <lineage>
        <taxon>Bacteria</taxon>
        <taxon>Pseudomonadati</taxon>
        <taxon>Bacteroidota</taxon>
        <taxon>Flavobacteriia</taxon>
        <taxon>Flavobacteriales</taxon>
        <taxon>Flavobacteriaceae</taxon>
        <taxon>Flavobacterium</taxon>
    </lineage>
</organism>
<name>A0ABU9IV33_9FLAO</name>
<reference evidence="3 4" key="1">
    <citation type="submission" date="2024-04" db="EMBL/GenBank/DDBJ databases">
        <title>Flavobacterium sp. DGU38 16S ribosomal RNA gene Genome sequencing and assembly.</title>
        <authorList>
            <person name="Park S."/>
        </authorList>
    </citation>
    <scope>NUCLEOTIDE SEQUENCE [LARGE SCALE GENOMIC DNA]</scope>
    <source>
        <strain evidence="3 4">DGU38</strain>
    </source>
</reference>
<keyword evidence="1" id="KW-0175">Coiled coil</keyword>
<evidence type="ECO:0000313" key="3">
    <source>
        <dbReference type="EMBL" id="MEL1255972.1"/>
    </source>
</evidence>